<gene>
    <name evidence="2" type="ORF">JTE90_029603</name>
</gene>
<protein>
    <submittedName>
        <fullName evidence="2">Uncharacterized protein</fullName>
    </submittedName>
</protein>
<comment type="caution">
    <text evidence="2">The sequence shown here is derived from an EMBL/GenBank/DDBJ whole genome shotgun (WGS) entry which is preliminary data.</text>
</comment>
<feature type="region of interest" description="Disordered" evidence="1">
    <location>
        <begin position="37"/>
        <end position="84"/>
    </location>
</feature>
<sequence>MIPASDLPEVEIASKHHSSFKEQDKGFLFILKGTLSKSKPLKQGPPSKVLSRIPTNNEPLSKKSIMPIGHRPENRAQYSRLFSP</sequence>
<evidence type="ECO:0000313" key="3">
    <source>
        <dbReference type="Proteomes" id="UP000827092"/>
    </source>
</evidence>
<dbReference type="EMBL" id="JAFNEN010000266">
    <property type="protein sequence ID" value="KAG8187603.1"/>
    <property type="molecule type" value="Genomic_DNA"/>
</dbReference>
<accession>A0AAV6UV14</accession>
<evidence type="ECO:0000256" key="1">
    <source>
        <dbReference type="SAM" id="MobiDB-lite"/>
    </source>
</evidence>
<proteinExistence type="predicted"/>
<name>A0AAV6UV14_9ARAC</name>
<dbReference type="Proteomes" id="UP000827092">
    <property type="component" value="Unassembled WGS sequence"/>
</dbReference>
<evidence type="ECO:0000313" key="2">
    <source>
        <dbReference type="EMBL" id="KAG8187603.1"/>
    </source>
</evidence>
<reference evidence="2 3" key="1">
    <citation type="journal article" date="2022" name="Nat. Ecol. Evol.">
        <title>A masculinizing supergene underlies an exaggerated male reproductive morph in a spider.</title>
        <authorList>
            <person name="Hendrickx F."/>
            <person name="De Corte Z."/>
            <person name="Sonet G."/>
            <person name="Van Belleghem S.M."/>
            <person name="Kostlbacher S."/>
            <person name="Vangestel C."/>
        </authorList>
    </citation>
    <scope>NUCLEOTIDE SEQUENCE [LARGE SCALE GENOMIC DNA]</scope>
    <source>
        <strain evidence="2">W744_W776</strain>
    </source>
</reference>
<organism evidence="2 3">
    <name type="scientific">Oedothorax gibbosus</name>
    <dbReference type="NCBI Taxonomy" id="931172"/>
    <lineage>
        <taxon>Eukaryota</taxon>
        <taxon>Metazoa</taxon>
        <taxon>Ecdysozoa</taxon>
        <taxon>Arthropoda</taxon>
        <taxon>Chelicerata</taxon>
        <taxon>Arachnida</taxon>
        <taxon>Araneae</taxon>
        <taxon>Araneomorphae</taxon>
        <taxon>Entelegynae</taxon>
        <taxon>Araneoidea</taxon>
        <taxon>Linyphiidae</taxon>
        <taxon>Erigoninae</taxon>
        <taxon>Oedothorax</taxon>
    </lineage>
</organism>
<dbReference type="AlphaFoldDB" id="A0AAV6UV14"/>
<keyword evidence="3" id="KW-1185">Reference proteome</keyword>